<dbReference type="SUPFAM" id="SSF52540">
    <property type="entry name" value="P-loop containing nucleoside triphosphate hydrolases"/>
    <property type="match status" value="1"/>
</dbReference>
<dbReference type="GO" id="GO:0005524">
    <property type="term" value="F:ATP binding"/>
    <property type="evidence" value="ECO:0007669"/>
    <property type="project" value="UniProtKB-KW"/>
</dbReference>
<reference evidence="9" key="2">
    <citation type="submission" date="2017-10" db="EMBL/GenBank/DDBJ databases">
        <title>Ladona fulva Genome sequencing and assembly.</title>
        <authorList>
            <person name="Murali S."/>
            <person name="Richards S."/>
            <person name="Bandaranaike D."/>
            <person name="Bellair M."/>
            <person name="Blankenburg K."/>
            <person name="Chao H."/>
            <person name="Dinh H."/>
            <person name="Doddapaneni H."/>
            <person name="Dugan-Rocha S."/>
            <person name="Elkadiri S."/>
            <person name="Gnanaolivu R."/>
            <person name="Hernandez B."/>
            <person name="Skinner E."/>
            <person name="Javaid M."/>
            <person name="Lee S."/>
            <person name="Li M."/>
            <person name="Ming W."/>
            <person name="Munidasa M."/>
            <person name="Muniz J."/>
            <person name="Nguyen L."/>
            <person name="Hughes D."/>
            <person name="Osuji N."/>
            <person name="Pu L.-L."/>
            <person name="Puazo M."/>
            <person name="Qu C."/>
            <person name="Quiroz J."/>
            <person name="Raj R."/>
            <person name="Weissenberger G."/>
            <person name="Xin Y."/>
            <person name="Zou X."/>
            <person name="Han Y."/>
            <person name="Worley K."/>
            <person name="Muzny D."/>
            <person name="Gibbs R."/>
        </authorList>
    </citation>
    <scope>NUCLEOTIDE SEQUENCE</scope>
    <source>
        <strain evidence="9">Sampled in the wild</strain>
    </source>
</reference>
<name>A0A8K0KMG9_LADFU</name>
<dbReference type="InterPro" id="IPR027417">
    <property type="entry name" value="P-loop_NTPase"/>
</dbReference>
<dbReference type="AlphaFoldDB" id="A0A8K0KMG9"/>
<evidence type="ECO:0000256" key="8">
    <source>
        <dbReference type="SAM" id="MobiDB-lite"/>
    </source>
</evidence>
<evidence type="ECO:0000256" key="4">
    <source>
        <dbReference type="ARBA" id="ARBA00022806"/>
    </source>
</evidence>
<dbReference type="Gene3D" id="3.40.50.10810">
    <property type="entry name" value="Tandem AAA-ATPase domain"/>
    <property type="match status" value="1"/>
</dbReference>
<dbReference type="PANTHER" id="PTHR45797">
    <property type="entry name" value="RAD54-LIKE"/>
    <property type="match status" value="1"/>
</dbReference>
<dbReference type="Proteomes" id="UP000792457">
    <property type="component" value="Unassembled WGS sequence"/>
</dbReference>
<keyword evidence="4" id="KW-0378">Hydrolase</keyword>
<organism evidence="9 10">
    <name type="scientific">Ladona fulva</name>
    <name type="common">Scarce chaser dragonfly</name>
    <name type="synonym">Libellula fulva</name>
    <dbReference type="NCBI Taxonomy" id="123851"/>
    <lineage>
        <taxon>Eukaryota</taxon>
        <taxon>Metazoa</taxon>
        <taxon>Ecdysozoa</taxon>
        <taxon>Arthropoda</taxon>
        <taxon>Hexapoda</taxon>
        <taxon>Insecta</taxon>
        <taxon>Pterygota</taxon>
        <taxon>Palaeoptera</taxon>
        <taxon>Odonata</taxon>
        <taxon>Epiprocta</taxon>
        <taxon>Anisoptera</taxon>
        <taxon>Libelluloidea</taxon>
        <taxon>Libellulidae</taxon>
        <taxon>Ladona</taxon>
    </lineage>
</organism>
<evidence type="ECO:0000313" key="10">
    <source>
        <dbReference type="Proteomes" id="UP000792457"/>
    </source>
</evidence>
<dbReference type="PANTHER" id="PTHR45797:SF3">
    <property type="entry name" value="TRANSCRIPTIONAL REGULATOR ATRX HOMOLOG"/>
    <property type="match status" value="1"/>
</dbReference>
<dbReference type="GO" id="GO:0003677">
    <property type="term" value="F:DNA binding"/>
    <property type="evidence" value="ECO:0007669"/>
    <property type="project" value="UniProtKB-KW"/>
</dbReference>
<evidence type="ECO:0008006" key="11">
    <source>
        <dbReference type="Google" id="ProtNLM"/>
    </source>
</evidence>
<accession>A0A8K0KMG9</accession>
<reference evidence="9" key="1">
    <citation type="submission" date="2013-04" db="EMBL/GenBank/DDBJ databases">
        <authorList>
            <person name="Qu J."/>
            <person name="Murali S.C."/>
            <person name="Bandaranaike D."/>
            <person name="Bellair M."/>
            <person name="Blankenburg K."/>
            <person name="Chao H."/>
            <person name="Dinh H."/>
            <person name="Doddapaneni H."/>
            <person name="Downs B."/>
            <person name="Dugan-Rocha S."/>
            <person name="Elkadiri S."/>
            <person name="Gnanaolivu R.D."/>
            <person name="Hernandez B."/>
            <person name="Javaid M."/>
            <person name="Jayaseelan J.C."/>
            <person name="Lee S."/>
            <person name="Li M."/>
            <person name="Ming W."/>
            <person name="Munidasa M."/>
            <person name="Muniz J."/>
            <person name="Nguyen L."/>
            <person name="Ongeri F."/>
            <person name="Osuji N."/>
            <person name="Pu L.-L."/>
            <person name="Puazo M."/>
            <person name="Qu C."/>
            <person name="Quiroz J."/>
            <person name="Raj R."/>
            <person name="Weissenberger G."/>
            <person name="Xin Y."/>
            <person name="Zou X."/>
            <person name="Han Y."/>
            <person name="Richards S."/>
            <person name="Worley K."/>
            <person name="Muzny D."/>
            <person name="Gibbs R."/>
        </authorList>
    </citation>
    <scope>NUCLEOTIDE SEQUENCE</scope>
    <source>
        <strain evidence="9">Sampled in the wild</strain>
    </source>
</reference>
<feature type="region of interest" description="Disordered" evidence="8">
    <location>
        <begin position="1"/>
        <end position="96"/>
    </location>
</feature>
<evidence type="ECO:0000313" key="9">
    <source>
        <dbReference type="EMBL" id="KAG8234943.1"/>
    </source>
</evidence>
<comment type="subcellular location">
    <subcellularLocation>
        <location evidence="1">Nucleus</location>
    </subcellularLocation>
</comment>
<evidence type="ECO:0000256" key="5">
    <source>
        <dbReference type="ARBA" id="ARBA00022840"/>
    </source>
</evidence>
<comment type="caution">
    <text evidence="9">The sequence shown here is derived from an EMBL/GenBank/DDBJ whole genome shotgun (WGS) entry which is preliminary data.</text>
</comment>
<sequence length="251" mass="27850">NRRRLKSSSSEAKITSGGSSSESDSGKGDKKKRKRGLKSDSSGSTSLGSQTNKKKKHRRIRLAASDSDSDEKKKKDSDIEEIDDKGSKGRKNIRKVIKDKMLGEGAKQAAKDEDERKRRIAERQKLVSIDFKTAFVAGSRLGSLGGVTSEIAAETVYNEFFVNKEKEATVEKLVLDFDPDTKEELVAVHPDLVKKLTPHQAEGVKFMWDASFESLKRMETEKGSGCILAHCMGLGKTLQVRVIHSFNLYVK</sequence>
<dbReference type="OrthoDB" id="8197813at2759"/>
<dbReference type="InterPro" id="IPR038718">
    <property type="entry name" value="SNF2-like_sf"/>
</dbReference>
<dbReference type="GO" id="GO:0004386">
    <property type="term" value="F:helicase activity"/>
    <property type="evidence" value="ECO:0007669"/>
    <property type="project" value="UniProtKB-KW"/>
</dbReference>
<keyword evidence="5" id="KW-0067">ATP-binding</keyword>
<dbReference type="GO" id="GO:0016887">
    <property type="term" value="F:ATP hydrolysis activity"/>
    <property type="evidence" value="ECO:0007669"/>
    <property type="project" value="InterPro"/>
</dbReference>
<keyword evidence="10" id="KW-1185">Reference proteome</keyword>
<keyword evidence="3" id="KW-0547">Nucleotide-binding</keyword>
<feature type="non-terminal residue" evidence="9">
    <location>
        <position position="1"/>
    </location>
</feature>
<protein>
    <recommendedName>
        <fullName evidence="11">SNF2 N-terminal domain-containing protein</fullName>
    </recommendedName>
</protein>
<evidence type="ECO:0000256" key="6">
    <source>
        <dbReference type="ARBA" id="ARBA00023125"/>
    </source>
</evidence>
<dbReference type="EMBL" id="KZ308860">
    <property type="protein sequence ID" value="KAG8234943.1"/>
    <property type="molecule type" value="Genomic_DNA"/>
</dbReference>
<comment type="similarity">
    <text evidence="2">Belongs to the SNF2/RAD54 helicase family.</text>
</comment>
<gene>
    <name evidence="9" type="ORF">J437_LFUL015511</name>
</gene>
<evidence type="ECO:0000256" key="3">
    <source>
        <dbReference type="ARBA" id="ARBA00022741"/>
    </source>
</evidence>
<keyword evidence="6" id="KW-0238">DNA-binding</keyword>
<evidence type="ECO:0000256" key="7">
    <source>
        <dbReference type="ARBA" id="ARBA00023242"/>
    </source>
</evidence>
<proteinExistence type="inferred from homology"/>
<keyword evidence="4" id="KW-0347">Helicase</keyword>
<feature type="compositionally biased region" description="Low complexity" evidence="8">
    <location>
        <begin position="39"/>
        <end position="49"/>
    </location>
</feature>
<evidence type="ECO:0000256" key="2">
    <source>
        <dbReference type="ARBA" id="ARBA00007025"/>
    </source>
</evidence>
<keyword evidence="7" id="KW-0539">Nucleus</keyword>
<evidence type="ECO:0000256" key="1">
    <source>
        <dbReference type="ARBA" id="ARBA00004123"/>
    </source>
</evidence>
<dbReference type="InterPro" id="IPR044574">
    <property type="entry name" value="ARIP4-like"/>
</dbReference>
<feature type="compositionally biased region" description="Basic residues" evidence="8">
    <location>
        <begin position="52"/>
        <end position="61"/>
    </location>
</feature>
<dbReference type="GO" id="GO:0005634">
    <property type="term" value="C:nucleus"/>
    <property type="evidence" value="ECO:0007669"/>
    <property type="project" value="UniProtKB-SubCell"/>
</dbReference>